<evidence type="ECO:0000313" key="2">
    <source>
        <dbReference type="Proteomes" id="UP000297422"/>
    </source>
</evidence>
<dbReference type="EMBL" id="RQGT01000036">
    <property type="protein sequence ID" value="TGM18786.1"/>
    <property type="molecule type" value="Genomic_DNA"/>
</dbReference>
<evidence type="ECO:0000313" key="1">
    <source>
        <dbReference type="EMBL" id="TGM18786.1"/>
    </source>
</evidence>
<comment type="caution">
    <text evidence="1">The sequence shown here is derived from an EMBL/GenBank/DDBJ whole genome shotgun (WGS) entry which is preliminary data.</text>
</comment>
<accession>A0ABY2N919</accession>
<keyword evidence="2" id="KW-1185">Reference proteome</keyword>
<gene>
    <name evidence="1" type="ORF">EHQ90_06355</name>
</gene>
<proteinExistence type="predicted"/>
<protein>
    <submittedName>
        <fullName evidence="1">Uncharacterized protein</fullName>
    </submittedName>
</protein>
<organism evidence="1 2">
    <name type="scientific">Leptospira stimsonii</name>
    <dbReference type="NCBI Taxonomy" id="2202203"/>
    <lineage>
        <taxon>Bacteria</taxon>
        <taxon>Pseudomonadati</taxon>
        <taxon>Spirochaetota</taxon>
        <taxon>Spirochaetia</taxon>
        <taxon>Leptospirales</taxon>
        <taxon>Leptospiraceae</taxon>
        <taxon>Leptospira</taxon>
    </lineage>
</organism>
<dbReference type="Proteomes" id="UP000297422">
    <property type="component" value="Unassembled WGS sequence"/>
</dbReference>
<name>A0ABY2N919_9LEPT</name>
<reference evidence="2" key="1">
    <citation type="journal article" date="2019" name="PLoS Negl. Trop. Dis.">
        <title>Revisiting the worldwide diversity of Leptospira species in the environment.</title>
        <authorList>
            <person name="Vincent A.T."/>
            <person name="Schiettekatte O."/>
            <person name="Bourhy P."/>
            <person name="Veyrier F.J."/>
            <person name="Picardeau M."/>
        </authorList>
    </citation>
    <scope>NUCLEOTIDE SEQUENCE [LARGE SCALE GENOMIC DNA]</scope>
    <source>
        <strain evidence="2">201702407</strain>
    </source>
</reference>
<sequence>MQPKDLIEKFNRSNDCEIVIPGLEYEDGSEVTVTLSVNSSTIGLHSRLSEINRRMLKIEKEHVEWFNITTQEYQRLFEEHNKNLGEAAISLEEFALHFFDLVPEGLREEWLKSQEETNRLRDEYEKVLKSKFMALVKNGHEYVEILEIIPFEYPNYFNYITFLTRIEYATPRRIDPEKK</sequence>
<dbReference type="RefSeq" id="WP_135684401.1">
    <property type="nucleotide sequence ID" value="NZ_RQEQ01000072.1"/>
</dbReference>